<dbReference type="EMBL" id="JPVP01000051">
    <property type="protein sequence ID" value="KGR86442.1"/>
    <property type="molecule type" value="Genomic_DNA"/>
</dbReference>
<gene>
    <name evidence="1" type="ORF">CD32_06015</name>
</gene>
<dbReference type="AlphaFoldDB" id="A0A0A3JHF4"/>
<protein>
    <recommendedName>
        <fullName evidence="3">Swarming motility protein SwrB</fullName>
    </recommendedName>
</protein>
<proteinExistence type="predicted"/>
<sequence length="191" mass="21844">MVSIILVVLFICQLLSFFFILLLNSKLAKFKDLEMRQERMSKELDDAIGLYLIEMKEENDRLIKELSTVKQTAGKEQRIIPGETAEQSAEEETISSGAAAEAEMAQQRPYVPIAFAANAYNRQKHPPAEQQPIKETPEKIVRVEETEEQDRVISFEKEVIEMYQAGKTIEEIAKITQKGKTEIELLLKFHA</sequence>
<evidence type="ECO:0008006" key="3">
    <source>
        <dbReference type="Google" id="ProtNLM"/>
    </source>
</evidence>
<dbReference type="STRING" id="1220589.CD32_06015"/>
<dbReference type="RefSeq" id="WP_036152326.1">
    <property type="nucleotide sequence ID" value="NZ_AVCX01000014.1"/>
</dbReference>
<organism evidence="1 2">
    <name type="scientific">Lysinibacillus odysseyi 34hs-1 = NBRC 100172</name>
    <dbReference type="NCBI Taxonomy" id="1220589"/>
    <lineage>
        <taxon>Bacteria</taxon>
        <taxon>Bacillati</taxon>
        <taxon>Bacillota</taxon>
        <taxon>Bacilli</taxon>
        <taxon>Bacillales</taxon>
        <taxon>Bacillaceae</taxon>
        <taxon>Lysinibacillus</taxon>
    </lineage>
</organism>
<dbReference type="eggNOG" id="ENOG5032TJF">
    <property type="taxonomic scope" value="Bacteria"/>
</dbReference>
<keyword evidence="2" id="KW-1185">Reference proteome</keyword>
<dbReference type="Proteomes" id="UP000030437">
    <property type="component" value="Unassembled WGS sequence"/>
</dbReference>
<accession>A0A0A3JHF4</accession>
<evidence type="ECO:0000313" key="1">
    <source>
        <dbReference type="EMBL" id="KGR86442.1"/>
    </source>
</evidence>
<evidence type="ECO:0000313" key="2">
    <source>
        <dbReference type="Proteomes" id="UP000030437"/>
    </source>
</evidence>
<comment type="caution">
    <text evidence="1">The sequence shown here is derived from an EMBL/GenBank/DDBJ whole genome shotgun (WGS) entry which is preliminary data.</text>
</comment>
<reference evidence="1 2" key="1">
    <citation type="submission" date="2014-02" db="EMBL/GenBank/DDBJ databases">
        <title>Draft genome sequence of Lysinibacillus odysseyi NBRC 100172.</title>
        <authorList>
            <person name="Zhang F."/>
            <person name="Wang G."/>
            <person name="Zhang L."/>
        </authorList>
    </citation>
    <scope>NUCLEOTIDE SEQUENCE [LARGE SCALE GENOMIC DNA]</scope>
    <source>
        <strain evidence="1 2">NBRC 100172</strain>
    </source>
</reference>
<name>A0A0A3JHF4_9BACI</name>